<dbReference type="Proteomes" id="UP000326554">
    <property type="component" value="Unassembled WGS sequence"/>
</dbReference>
<dbReference type="RefSeq" id="WP_150443976.1">
    <property type="nucleotide sequence ID" value="NZ_VYQE01000001.1"/>
</dbReference>
<gene>
    <name evidence="3" type="ORF">F3S47_04400</name>
</gene>
<feature type="domain" description="Alpha/beta hydrolase fold-3" evidence="2">
    <location>
        <begin position="62"/>
        <end position="176"/>
    </location>
</feature>
<dbReference type="InterPro" id="IPR050300">
    <property type="entry name" value="GDXG_lipolytic_enzyme"/>
</dbReference>
<sequence>MGPDDAYANAPYIPDGESYPARWAAEAAAFRNRHPPDVVPYGETTRQAFDLFLPEQEPRGLVVFVHGGYWMRFGRGDWSHLAAGPLSEGWAVAMPGYDLCPDVHIRDITRQVARAVTVASERVSGPLRLAGHSAGGHLVARMCCSDVSLTERGRIERILPISPVSDLEPLRETSMNDTLRIDSREAEQESPVHHPAPDCPVHVWVGGDERPAFIDQARWLSASWDMPLTVEPGRHHFDVIDGLADAASPLARALLS</sequence>
<keyword evidence="4" id="KW-1185">Reference proteome</keyword>
<dbReference type="PANTHER" id="PTHR48081">
    <property type="entry name" value="AB HYDROLASE SUPERFAMILY PROTEIN C4A8.06C"/>
    <property type="match status" value="1"/>
</dbReference>
<evidence type="ECO:0000256" key="1">
    <source>
        <dbReference type="ARBA" id="ARBA00022801"/>
    </source>
</evidence>
<proteinExistence type="predicted"/>
<keyword evidence="1 3" id="KW-0378">Hydrolase</keyword>
<evidence type="ECO:0000313" key="3">
    <source>
        <dbReference type="EMBL" id="KAA9010490.1"/>
    </source>
</evidence>
<name>A0A5J5GQM8_9RHOB</name>
<dbReference type="Pfam" id="PF07859">
    <property type="entry name" value="Abhydrolase_3"/>
    <property type="match status" value="1"/>
</dbReference>
<evidence type="ECO:0000259" key="2">
    <source>
        <dbReference type="Pfam" id="PF07859"/>
    </source>
</evidence>
<accession>A0A5J5GQM8</accession>
<dbReference type="AlphaFoldDB" id="A0A5J5GQM8"/>
<dbReference type="PANTHER" id="PTHR48081:SF33">
    <property type="entry name" value="KYNURENINE FORMAMIDASE"/>
    <property type="match status" value="1"/>
</dbReference>
<protein>
    <submittedName>
        <fullName evidence="3">Alpha/beta hydrolase fold domain-containing protein</fullName>
    </submittedName>
</protein>
<dbReference type="InterPro" id="IPR029058">
    <property type="entry name" value="AB_hydrolase_fold"/>
</dbReference>
<comment type="caution">
    <text evidence="3">The sequence shown here is derived from an EMBL/GenBank/DDBJ whole genome shotgun (WGS) entry which is preliminary data.</text>
</comment>
<evidence type="ECO:0000313" key="4">
    <source>
        <dbReference type="Proteomes" id="UP000326554"/>
    </source>
</evidence>
<dbReference type="SUPFAM" id="SSF53474">
    <property type="entry name" value="alpha/beta-Hydrolases"/>
    <property type="match status" value="1"/>
</dbReference>
<organism evidence="3 4">
    <name type="scientific">Histidinibacterium aquaticum</name>
    <dbReference type="NCBI Taxonomy" id="2613962"/>
    <lineage>
        <taxon>Bacteria</taxon>
        <taxon>Pseudomonadati</taxon>
        <taxon>Pseudomonadota</taxon>
        <taxon>Alphaproteobacteria</taxon>
        <taxon>Rhodobacterales</taxon>
        <taxon>Paracoccaceae</taxon>
        <taxon>Histidinibacterium</taxon>
    </lineage>
</organism>
<dbReference type="GO" id="GO:0016787">
    <property type="term" value="F:hydrolase activity"/>
    <property type="evidence" value="ECO:0007669"/>
    <property type="project" value="UniProtKB-KW"/>
</dbReference>
<dbReference type="InterPro" id="IPR013094">
    <property type="entry name" value="AB_hydrolase_3"/>
</dbReference>
<reference evidence="3 4" key="1">
    <citation type="submission" date="2019-09" db="EMBL/GenBank/DDBJ databases">
        <authorList>
            <person name="Park J.-S."/>
            <person name="Choi H.-J."/>
        </authorList>
    </citation>
    <scope>NUCLEOTIDE SEQUENCE [LARGE SCALE GENOMIC DNA]</scope>
    <source>
        <strain evidence="3 4">176SS1-4</strain>
    </source>
</reference>
<dbReference type="Gene3D" id="3.40.50.1820">
    <property type="entry name" value="alpha/beta hydrolase"/>
    <property type="match status" value="1"/>
</dbReference>
<dbReference type="EMBL" id="VYQE01000001">
    <property type="protein sequence ID" value="KAA9010490.1"/>
    <property type="molecule type" value="Genomic_DNA"/>
</dbReference>